<evidence type="ECO:0000256" key="1">
    <source>
        <dbReference type="SAM" id="MobiDB-lite"/>
    </source>
</evidence>
<protein>
    <submittedName>
        <fullName evidence="2">Uncharacterized protein</fullName>
    </submittedName>
</protein>
<accession>A0AAV3PMK8</accession>
<dbReference type="Proteomes" id="UP001454036">
    <property type="component" value="Unassembled WGS sequence"/>
</dbReference>
<comment type="caution">
    <text evidence="2">The sequence shown here is derived from an EMBL/GenBank/DDBJ whole genome shotgun (WGS) entry which is preliminary data.</text>
</comment>
<dbReference type="EMBL" id="BAABME010002082">
    <property type="protein sequence ID" value="GAA0152935.1"/>
    <property type="molecule type" value="Genomic_DNA"/>
</dbReference>
<name>A0AAV3PMK8_LITER</name>
<organism evidence="2 3">
    <name type="scientific">Lithospermum erythrorhizon</name>
    <name type="common">Purple gromwell</name>
    <name type="synonym">Lithospermum officinale var. erythrorhizon</name>
    <dbReference type="NCBI Taxonomy" id="34254"/>
    <lineage>
        <taxon>Eukaryota</taxon>
        <taxon>Viridiplantae</taxon>
        <taxon>Streptophyta</taxon>
        <taxon>Embryophyta</taxon>
        <taxon>Tracheophyta</taxon>
        <taxon>Spermatophyta</taxon>
        <taxon>Magnoliopsida</taxon>
        <taxon>eudicotyledons</taxon>
        <taxon>Gunneridae</taxon>
        <taxon>Pentapetalae</taxon>
        <taxon>asterids</taxon>
        <taxon>lamiids</taxon>
        <taxon>Boraginales</taxon>
        <taxon>Boraginaceae</taxon>
        <taxon>Boraginoideae</taxon>
        <taxon>Lithospermeae</taxon>
        <taxon>Lithospermum</taxon>
    </lineage>
</organism>
<proteinExistence type="predicted"/>
<feature type="region of interest" description="Disordered" evidence="1">
    <location>
        <begin position="207"/>
        <end position="228"/>
    </location>
</feature>
<keyword evidence="3" id="KW-1185">Reference proteome</keyword>
<gene>
    <name evidence="2" type="ORF">LIER_11293</name>
</gene>
<reference evidence="2 3" key="1">
    <citation type="submission" date="2024-01" db="EMBL/GenBank/DDBJ databases">
        <title>The complete chloroplast genome sequence of Lithospermum erythrorhizon: insights into the phylogenetic relationship among Boraginaceae species and the maternal lineages of purple gromwells.</title>
        <authorList>
            <person name="Okada T."/>
            <person name="Watanabe K."/>
        </authorList>
    </citation>
    <scope>NUCLEOTIDE SEQUENCE [LARGE SCALE GENOMIC DNA]</scope>
</reference>
<feature type="compositionally biased region" description="Low complexity" evidence="1">
    <location>
        <begin position="216"/>
        <end position="228"/>
    </location>
</feature>
<dbReference type="AlphaFoldDB" id="A0AAV3PMK8"/>
<evidence type="ECO:0000313" key="2">
    <source>
        <dbReference type="EMBL" id="GAA0152935.1"/>
    </source>
</evidence>
<evidence type="ECO:0000313" key="3">
    <source>
        <dbReference type="Proteomes" id="UP001454036"/>
    </source>
</evidence>
<sequence length="228" mass="26382">MDENSSPNRYRSLEKNRIFDKYRLLDKNRPLKPRFIRQLIPSLWDTRPFLYTCPYLNEKDPAHWVLNPIKSYDDYNDPFEIQGSIAKHLIKAMNASHVMARRLDRLDEELGVSRETERTSQFRVDQAANEAEQKALVAQESASKAVDEYRASEAYHEELGEEMAYCLCHFVKTFKDINPSLATHYQEFISGYPSHCFFSLDIKAPLSPMEGEESEAQGQAQAQDPPQA</sequence>